<dbReference type="EMBL" id="BSNG01000003">
    <property type="protein sequence ID" value="GLQ12127.1"/>
    <property type="molecule type" value="Genomic_DNA"/>
</dbReference>
<organism evidence="1 2">
    <name type="scientific">Devosia yakushimensis</name>
    <dbReference type="NCBI Taxonomy" id="470028"/>
    <lineage>
        <taxon>Bacteria</taxon>
        <taxon>Pseudomonadati</taxon>
        <taxon>Pseudomonadota</taxon>
        <taxon>Alphaproteobacteria</taxon>
        <taxon>Hyphomicrobiales</taxon>
        <taxon>Devosiaceae</taxon>
        <taxon>Devosia</taxon>
    </lineage>
</organism>
<evidence type="ECO:0008006" key="3">
    <source>
        <dbReference type="Google" id="ProtNLM"/>
    </source>
</evidence>
<sequence>MTSGTFEPVVYLTENCLFSLKVRRFLLEAGLTSEVESHDFRAGTQQQEAIRAKLQPNLETVSFLAAQVEPDCYLMESDDIVTKRELSQLRGCPARVPQNTSLNVILPVVERRRTALTAIRLQSATVV</sequence>
<dbReference type="RefSeq" id="WP_284393932.1">
    <property type="nucleotide sequence ID" value="NZ_BSNG01000003.1"/>
</dbReference>
<comment type="caution">
    <text evidence="1">The sequence shown here is derived from an EMBL/GenBank/DDBJ whole genome shotgun (WGS) entry which is preliminary data.</text>
</comment>
<accession>A0ABQ5UJA9</accession>
<protein>
    <recommendedName>
        <fullName evidence="3">Glutaredoxin domain-containing protein</fullName>
    </recommendedName>
</protein>
<evidence type="ECO:0000313" key="1">
    <source>
        <dbReference type="EMBL" id="GLQ12127.1"/>
    </source>
</evidence>
<reference evidence="1" key="2">
    <citation type="submission" date="2023-01" db="EMBL/GenBank/DDBJ databases">
        <title>Draft genome sequence of Devosia yakushimensis strain NBRC 103855.</title>
        <authorList>
            <person name="Sun Q."/>
            <person name="Mori K."/>
        </authorList>
    </citation>
    <scope>NUCLEOTIDE SEQUENCE</scope>
    <source>
        <strain evidence="1">NBRC 103855</strain>
    </source>
</reference>
<dbReference type="Gene3D" id="3.40.30.10">
    <property type="entry name" value="Glutaredoxin"/>
    <property type="match status" value="1"/>
</dbReference>
<gene>
    <name evidence="1" type="ORF">GCM10007913_40590</name>
</gene>
<dbReference type="Proteomes" id="UP001161406">
    <property type="component" value="Unassembled WGS sequence"/>
</dbReference>
<evidence type="ECO:0000313" key="2">
    <source>
        <dbReference type="Proteomes" id="UP001161406"/>
    </source>
</evidence>
<reference evidence="1" key="1">
    <citation type="journal article" date="2014" name="Int. J. Syst. Evol. Microbiol.">
        <title>Complete genome of a new Firmicutes species belonging to the dominant human colonic microbiota ('Ruminococcus bicirculans') reveals two chromosomes and a selective capacity to utilize plant glucans.</title>
        <authorList>
            <consortium name="NISC Comparative Sequencing Program"/>
            <person name="Wegmann U."/>
            <person name="Louis P."/>
            <person name="Goesmann A."/>
            <person name="Henrissat B."/>
            <person name="Duncan S.H."/>
            <person name="Flint H.J."/>
        </authorList>
    </citation>
    <scope>NUCLEOTIDE SEQUENCE</scope>
    <source>
        <strain evidence="1">NBRC 103855</strain>
    </source>
</reference>
<keyword evidence="2" id="KW-1185">Reference proteome</keyword>
<name>A0ABQ5UJA9_9HYPH</name>
<proteinExistence type="predicted"/>